<name>A0A9W4UNN5_9PLEO</name>
<reference evidence="1" key="1">
    <citation type="submission" date="2023-01" db="EMBL/GenBank/DDBJ databases">
        <authorList>
            <person name="Van Ghelder C."/>
            <person name="Rancurel C."/>
        </authorList>
    </citation>
    <scope>NUCLEOTIDE SEQUENCE</scope>
    <source>
        <strain evidence="1">CNCM I-4278</strain>
    </source>
</reference>
<dbReference type="AlphaFoldDB" id="A0A9W4UNN5"/>
<accession>A0A9W4UNN5</accession>
<comment type="caution">
    <text evidence="1">The sequence shown here is derived from an EMBL/GenBank/DDBJ whole genome shotgun (WGS) entry which is preliminary data.</text>
</comment>
<sequence>MPLKCIPWNDSPAGSSGYFLKVSLPTGRSLLRSTPIRLSKSNNTICSLYTNRKVTRNPLPYDT</sequence>
<evidence type="ECO:0000313" key="2">
    <source>
        <dbReference type="Proteomes" id="UP001152607"/>
    </source>
</evidence>
<proteinExistence type="predicted"/>
<dbReference type="EMBL" id="CAOQHR010000009">
    <property type="protein sequence ID" value="CAI6339330.1"/>
    <property type="molecule type" value="Genomic_DNA"/>
</dbReference>
<protein>
    <submittedName>
        <fullName evidence="1">Uncharacterized protein</fullName>
    </submittedName>
</protein>
<dbReference type="Proteomes" id="UP001152607">
    <property type="component" value="Unassembled WGS sequence"/>
</dbReference>
<evidence type="ECO:0000313" key="1">
    <source>
        <dbReference type="EMBL" id="CAI6339330.1"/>
    </source>
</evidence>
<organism evidence="1 2">
    <name type="scientific">Periconia digitata</name>
    <dbReference type="NCBI Taxonomy" id="1303443"/>
    <lineage>
        <taxon>Eukaryota</taxon>
        <taxon>Fungi</taxon>
        <taxon>Dikarya</taxon>
        <taxon>Ascomycota</taxon>
        <taxon>Pezizomycotina</taxon>
        <taxon>Dothideomycetes</taxon>
        <taxon>Pleosporomycetidae</taxon>
        <taxon>Pleosporales</taxon>
        <taxon>Massarineae</taxon>
        <taxon>Periconiaceae</taxon>
        <taxon>Periconia</taxon>
    </lineage>
</organism>
<keyword evidence="2" id="KW-1185">Reference proteome</keyword>
<gene>
    <name evidence="1" type="ORF">PDIGIT_LOCUS12486</name>
</gene>